<name>A0A9E8CKR4_9HYPH</name>
<organism evidence="2">
    <name type="scientific">Bosea sp. NBC_00436</name>
    <dbReference type="NCBI Taxonomy" id="2969620"/>
    <lineage>
        <taxon>Bacteria</taxon>
        <taxon>Pseudomonadati</taxon>
        <taxon>Pseudomonadota</taxon>
        <taxon>Alphaproteobacteria</taxon>
        <taxon>Hyphomicrobiales</taxon>
        <taxon>Boseaceae</taxon>
        <taxon>Bosea</taxon>
    </lineage>
</organism>
<sequence>MTRWLIITTMLAGTAAVAFGSVATVPVRLIWNSSASVPVGLYTITPAEPFALSDLVAVRAPQLIERFMVARGSIAAGVPLLKHVRALPGQTVCRAGGIITVDGTRLGEALARDRHGRDLPSWQGCRKLAQGEIFLMNVPPDSFDGRYFGPFPTRSVIGRATPLWTDEDGDGHFRWRASAR</sequence>
<dbReference type="GO" id="GO:0004252">
    <property type="term" value="F:serine-type endopeptidase activity"/>
    <property type="evidence" value="ECO:0007669"/>
    <property type="project" value="InterPro"/>
</dbReference>
<evidence type="ECO:0000259" key="1">
    <source>
        <dbReference type="Pfam" id="PF10502"/>
    </source>
</evidence>
<reference evidence="2" key="1">
    <citation type="submission" date="2022-08" db="EMBL/GenBank/DDBJ databases">
        <title>Complete Genome Sequences of 2 Bosea sp. soil isolates.</title>
        <authorList>
            <person name="Alvarez Arevalo M."/>
            <person name="Sterndorff E.B."/>
            <person name="Faurdal D."/>
            <person name="Joergensen T.S."/>
            <person name="Weber T."/>
        </authorList>
    </citation>
    <scope>NUCLEOTIDE SEQUENCE</scope>
    <source>
        <strain evidence="2">NBC_00436</strain>
    </source>
</reference>
<dbReference type="InterPro" id="IPR036286">
    <property type="entry name" value="LexA/Signal_pep-like_sf"/>
</dbReference>
<dbReference type="EMBL" id="CP102774">
    <property type="protein sequence ID" value="UZF86035.1"/>
    <property type="molecule type" value="Genomic_DNA"/>
</dbReference>
<feature type="domain" description="Peptidase S26" evidence="1">
    <location>
        <begin position="2"/>
        <end position="164"/>
    </location>
</feature>
<proteinExistence type="predicted"/>
<accession>A0A9E8CKR4</accession>
<dbReference type="InterPro" id="IPR019533">
    <property type="entry name" value="Peptidase_S26"/>
</dbReference>
<dbReference type="AlphaFoldDB" id="A0A9E8CKR4"/>
<dbReference type="GO" id="GO:0006465">
    <property type="term" value="P:signal peptide processing"/>
    <property type="evidence" value="ECO:0007669"/>
    <property type="project" value="InterPro"/>
</dbReference>
<dbReference type="Pfam" id="PF10502">
    <property type="entry name" value="Peptidase_S26"/>
    <property type="match status" value="1"/>
</dbReference>
<gene>
    <name evidence="2" type="ORF">NWE54_19795</name>
</gene>
<dbReference type="SUPFAM" id="SSF51306">
    <property type="entry name" value="LexA/Signal peptidase"/>
    <property type="match status" value="1"/>
</dbReference>
<protein>
    <submittedName>
        <fullName evidence="2">S26 family signal peptidase</fullName>
    </submittedName>
</protein>
<evidence type="ECO:0000313" key="2">
    <source>
        <dbReference type="EMBL" id="UZF86035.1"/>
    </source>
</evidence>
<dbReference type="Gene3D" id="2.10.109.10">
    <property type="entry name" value="Umud Fragment, subunit A"/>
    <property type="match status" value="1"/>
</dbReference>